<protein>
    <submittedName>
        <fullName evidence="2">Uncharacterized protein</fullName>
    </submittedName>
</protein>
<sequence length="71" mass="7644">MAPRSVSDAVRHGAGRPAWESPPPPPHCGVSHLNSLPNHATAHSATTHFHTPLTRYSHYLFGAPAPLICMK</sequence>
<evidence type="ECO:0000256" key="1">
    <source>
        <dbReference type="SAM" id="MobiDB-lite"/>
    </source>
</evidence>
<feature type="region of interest" description="Disordered" evidence="1">
    <location>
        <begin position="1"/>
        <end position="35"/>
    </location>
</feature>
<gene>
    <name evidence="2" type="ORF">EYF80_034232</name>
</gene>
<dbReference type="EMBL" id="SRLO01000452">
    <property type="protein sequence ID" value="TNN55574.1"/>
    <property type="molecule type" value="Genomic_DNA"/>
</dbReference>
<reference evidence="2 3" key="1">
    <citation type="submission" date="2019-03" db="EMBL/GenBank/DDBJ databases">
        <title>First draft genome of Liparis tanakae, snailfish: a comprehensive survey of snailfish specific genes.</title>
        <authorList>
            <person name="Kim W."/>
            <person name="Song I."/>
            <person name="Jeong J.-H."/>
            <person name="Kim D."/>
            <person name="Kim S."/>
            <person name="Ryu S."/>
            <person name="Song J.Y."/>
            <person name="Lee S.K."/>
        </authorList>
    </citation>
    <scope>NUCLEOTIDE SEQUENCE [LARGE SCALE GENOMIC DNA]</scope>
    <source>
        <tissue evidence="2">Muscle</tissue>
    </source>
</reference>
<accession>A0A4Z2GSI2</accession>
<organism evidence="2 3">
    <name type="scientific">Liparis tanakae</name>
    <name type="common">Tanaka's snailfish</name>
    <dbReference type="NCBI Taxonomy" id="230148"/>
    <lineage>
        <taxon>Eukaryota</taxon>
        <taxon>Metazoa</taxon>
        <taxon>Chordata</taxon>
        <taxon>Craniata</taxon>
        <taxon>Vertebrata</taxon>
        <taxon>Euteleostomi</taxon>
        <taxon>Actinopterygii</taxon>
        <taxon>Neopterygii</taxon>
        <taxon>Teleostei</taxon>
        <taxon>Neoteleostei</taxon>
        <taxon>Acanthomorphata</taxon>
        <taxon>Eupercaria</taxon>
        <taxon>Perciformes</taxon>
        <taxon>Cottioidei</taxon>
        <taxon>Cottales</taxon>
        <taxon>Liparidae</taxon>
        <taxon>Liparis</taxon>
    </lineage>
</organism>
<evidence type="ECO:0000313" key="2">
    <source>
        <dbReference type="EMBL" id="TNN55574.1"/>
    </source>
</evidence>
<name>A0A4Z2GSI2_9TELE</name>
<evidence type="ECO:0000313" key="3">
    <source>
        <dbReference type="Proteomes" id="UP000314294"/>
    </source>
</evidence>
<proteinExistence type="predicted"/>
<dbReference type="AlphaFoldDB" id="A0A4Z2GSI2"/>
<comment type="caution">
    <text evidence="2">The sequence shown here is derived from an EMBL/GenBank/DDBJ whole genome shotgun (WGS) entry which is preliminary data.</text>
</comment>
<dbReference type="Proteomes" id="UP000314294">
    <property type="component" value="Unassembled WGS sequence"/>
</dbReference>
<keyword evidence="3" id="KW-1185">Reference proteome</keyword>